<dbReference type="PANTHER" id="PTHR22803">
    <property type="entry name" value="MANNOSE, PHOSPHOLIPASE, LECTIN RECEPTOR RELATED"/>
    <property type="match status" value="1"/>
</dbReference>
<evidence type="ECO:0000259" key="4">
    <source>
        <dbReference type="PROSITE" id="PS50041"/>
    </source>
</evidence>
<dbReference type="PROSITE" id="PS50041">
    <property type="entry name" value="C_TYPE_LECTIN_2"/>
    <property type="match status" value="1"/>
</dbReference>
<feature type="region of interest" description="Disordered" evidence="1">
    <location>
        <begin position="166"/>
        <end position="316"/>
    </location>
</feature>
<dbReference type="SUPFAM" id="SSF56436">
    <property type="entry name" value="C-type lectin-like"/>
    <property type="match status" value="1"/>
</dbReference>
<sequence>MMLLSAITFTVITGGWRLHVSPNATSWRRARDYCREVGAELAVIPGPVVNSRLASALSETDGKFWIGLRKAGGLQWRWIDNSSADGFLNWAPSEPNNLAREDCVEMYVVREGAGHVPGDDHVTREGAGHVPGDDHVTVRHARHGRWNDEHCGKRKRALCVIGPADPTAAPTTANPTTANPTTADPTTADPITAEETTTADPTTAKKPTTADPTIADPITAEETTTADPTTAKKPTTADPTKAKELTTADPIIAEEPTTADPTTAKKPTTADPITADPITAEEPTTADPTTADPITAEEPTTADPTTADSTVSMAERRRARDRAAALGAAGVLASLGAAALALWRRRKGACDLERRRASDRPHNETFTERGEWRSSPQEPGDLV</sequence>
<keyword evidence="2" id="KW-0472">Membrane</keyword>
<feature type="signal peptide" evidence="3">
    <location>
        <begin position="1"/>
        <end position="17"/>
    </location>
</feature>
<feature type="transmembrane region" description="Helical" evidence="2">
    <location>
        <begin position="323"/>
        <end position="343"/>
    </location>
</feature>
<dbReference type="InterPro" id="IPR016186">
    <property type="entry name" value="C-type_lectin-like/link_sf"/>
</dbReference>
<reference evidence="6 7" key="1">
    <citation type="submission" date="2025-04" db="UniProtKB">
        <authorList>
            <consortium name="RefSeq"/>
        </authorList>
    </citation>
    <scope>IDENTIFICATION</scope>
    <source>
        <tissue evidence="6 7">Sperm</tissue>
    </source>
</reference>
<evidence type="ECO:0000256" key="1">
    <source>
        <dbReference type="SAM" id="MobiDB-lite"/>
    </source>
</evidence>
<feature type="compositionally biased region" description="Low complexity" evidence="1">
    <location>
        <begin position="166"/>
        <end position="239"/>
    </location>
</feature>
<evidence type="ECO:0000313" key="6">
    <source>
        <dbReference type="RefSeq" id="XP_032835487.1"/>
    </source>
</evidence>
<keyword evidence="2" id="KW-1133">Transmembrane helix</keyword>
<dbReference type="Pfam" id="PF00059">
    <property type="entry name" value="Lectin_C"/>
    <property type="match status" value="1"/>
</dbReference>
<feature type="region of interest" description="Disordered" evidence="1">
    <location>
        <begin position="349"/>
        <end position="383"/>
    </location>
</feature>
<protein>
    <submittedName>
        <fullName evidence="6 7">Uncharacterized protein LOC116957454</fullName>
    </submittedName>
</protein>
<feature type="chain" id="PRO_5044709486" evidence="3">
    <location>
        <begin position="18"/>
        <end position="383"/>
    </location>
</feature>
<dbReference type="KEGG" id="pmrn:116957454"/>
<dbReference type="InterPro" id="IPR050111">
    <property type="entry name" value="C-type_lectin/snaclec_domain"/>
</dbReference>
<keyword evidence="3" id="KW-0732">Signal</keyword>
<name>A0AAJ7UIR4_PETMA</name>
<keyword evidence="2" id="KW-0812">Transmembrane</keyword>
<evidence type="ECO:0000313" key="5">
    <source>
        <dbReference type="Proteomes" id="UP001318040"/>
    </source>
</evidence>
<feature type="compositionally biased region" description="Basic and acidic residues" evidence="1">
    <location>
        <begin position="349"/>
        <end position="372"/>
    </location>
</feature>
<dbReference type="SMART" id="SM00034">
    <property type="entry name" value="CLECT"/>
    <property type="match status" value="1"/>
</dbReference>
<dbReference type="AlphaFoldDB" id="A0AAJ7UIR4"/>
<gene>
    <name evidence="6 7" type="primary">LOC116957454</name>
</gene>
<accession>A0AAJ7UIR4</accession>
<keyword evidence="5" id="KW-1185">Reference proteome</keyword>
<evidence type="ECO:0000313" key="7">
    <source>
        <dbReference type="RefSeq" id="XP_032835488.1"/>
    </source>
</evidence>
<dbReference type="Proteomes" id="UP001318040">
    <property type="component" value="Chromosome 74"/>
</dbReference>
<feature type="domain" description="C-type lectin" evidence="4">
    <location>
        <begin position="13"/>
        <end position="160"/>
    </location>
</feature>
<evidence type="ECO:0000256" key="3">
    <source>
        <dbReference type="SAM" id="SignalP"/>
    </source>
</evidence>
<dbReference type="Gene3D" id="3.10.100.10">
    <property type="entry name" value="Mannose-Binding Protein A, subunit A"/>
    <property type="match status" value="1"/>
</dbReference>
<dbReference type="RefSeq" id="XP_032835488.1">
    <property type="nucleotide sequence ID" value="XM_032979597.1"/>
</dbReference>
<dbReference type="InterPro" id="IPR001304">
    <property type="entry name" value="C-type_lectin-like"/>
</dbReference>
<dbReference type="RefSeq" id="XP_032835487.1">
    <property type="nucleotide sequence ID" value="XM_032979596.1"/>
</dbReference>
<feature type="compositionally biased region" description="Low complexity" evidence="1">
    <location>
        <begin position="253"/>
        <end position="308"/>
    </location>
</feature>
<proteinExistence type="predicted"/>
<organism evidence="5 7">
    <name type="scientific">Petromyzon marinus</name>
    <name type="common">Sea lamprey</name>
    <dbReference type="NCBI Taxonomy" id="7757"/>
    <lineage>
        <taxon>Eukaryota</taxon>
        <taxon>Metazoa</taxon>
        <taxon>Chordata</taxon>
        <taxon>Craniata</taxon>
        <taxon>Vertebrata</taxon>
        <taxon>Cyclostomata</taxon>
        <taxon>Hyperoartia</taxon>
        <taxon>Petromyzontiformes</taxon>
        <taxon>Petromyzontidae</taxon>
        <taxon>Petromyzon</taxon>
    </lineage>
</organism>
<evidence type="ECO:0000256" key="2">
    <source>
        <dbReference type="SAM" id="Phobius"/>
    </source>
</evidence>
<dbReference type="InterPro" id="IPR016187">
    <property type="entry name" value="CTDL_fold"/>
</dbReference>